<dbReference type="GO" id="GO:0006351">
    <property type="term" value="P:DNA-templated transcription"/>
    <property type="evidence" value="ECO:0007669"/>
    <property type="project" value="InterPro"/>
</dbReference>
<dbReference type="PANTHER" id="PTHR47655:SF2">
    <property type="entry name" value="QUINIC ACID UTILIZATION ACTIVATOR"/>
    <property type="match status" value="1"/>
</dbReference>
<evidence type="ECO:0000313" key="12">
    <source>
        <dbReference type="EMBL" id="OCK85772.1"/>
    </source>
</evidence>
<evidence type="ECO:0000256" key="8">
    <source>
        <dbReference type="ARBA" id="ARBA00023163"/>
    </source>
</evidence>
<dbReference type="PROSITE" id="PS00463">
    <property type="entry name" value="ZN2_CY6_FUNGAL_1"/>
    <property type="match status" value="1"/>
</dbReference>
<keyword evidence="5" id="KW-0805">Transcription regulation</keyword>
<dbReference type="CDD" id="cd00067">
    <property type="entry name" value="GAL4"/>
    <property type="match status" value="1"/>
</dbReference>
<sequence>MATKRKLGTSNVDEGNQKPVGKRQRVSRACDQCRTAREKCDGIQPICFTCASSNRDCSYTTNPKKRGIQPGYIRTLELSLAWIFTNVIGSEAAVHAILTQDGAQGSALLVGKDTDDSYKLHKKWRRSTVCKEIERLLSGSEGISNEPDRLSPDTPEAETRADAGAEQAELDSAIGQSDVNRNAHLGRGTVVEQRAGDGEAADTVKIVGLLPQWHIGMPEDPPESSGTKKLKLPTDLWRLFDVYFAYTHCWFPIAEKHDVLKVSYSYPEDGLEVQSGTPGSGDHAELWSILAVASIQELSGRDIPNEEEENQLASSNIYYATARSLIPSEQGKFELGHVKALLILTLINLGQDNPQAAWLLAGHAVRIAVSLEQQRTSRLQMGERAETGSPRFRHVLAGCFLLDTVIATQLKRRPYLKSSEVRRWSPLDEEGLEEWHPWVGCHGFGVKQDRSKASSRSPVQSLSIFNRLTDIVCILNDQSQSSEKTMDANLLESATRLEAWNTALPLNCTFLRTGNSIATPTPPMLLLRLIYLCAVNAVDASSSQVKSQIVGSFQRFIDQFGLVTIPPIAFSFLDLASGSRLQHIKAEYFRVWRKGLCKDSTPYTNNEEPGASFNTAPNPHIFTMSASKPSNFQLPTPESVHAPFHSSSHSTNIPESNRPQPRSTLFEDLLPSIGPSAIRQPSSSNLSNNHSNFASLDSAQIQPPNNEARLERYNPANSLDLEDFLDELASLDGAERLDAQPRFMQNLGFAPDANIMDVLASEYGPFDPVLDEFFHQGDVGPSLPHQSRPFDGS</sequence>
<dbReference type="SMART" id="SM00906">
    <property type="entry name" value="Fungal_trans"/>
    <property type="match status" value="1"/>
</dbReference>
<feature type="domain" description="Zn(2)-C6 fungal-type" evidence="11">
    <location>
        <begin position="29"/>
        <end position="59"/>
    </location>
</feature>
<feature type="region of interest" description="Disordered" evidence="10">
    <location>
        <begin position="141"/>
        <end position="166"/>
    </location>
</feature>
<dbReference type="InterPro" id="IPR036864">
    <property type="entry name" value="Zn2-C6_fun-type_DNA-bd_sf"/>
</dbReference>
<feature type="region of interest" description="Disordered" evidence="10">
    <location>
        <begin position="632"/>
        <end position="668"/>
    </location>
</feature>
<dbReference type="InterPro" id="IPR052783">
    <property type="entry name" value="Metabolic/Drug-Res_Regulator"/>
</dbReference>
<dbReference type="SUPFAM" id="SSF57701">
    <property type="entry name" value="Zn2/Cys6 DNA-binding domain"/>
    <property type="match status" value="1"/>
</dbReference>
<protein>
    <recommendedName>
        <fullName evidence="11">Zn(2)-C6 fungal-type domain-containing protein</fullName>
    </recommendedName>
</protein>
<dbReference type="GO" id="GO:0005634">
    <property type="term" value="C:nucleus"/>
    <property type="evidence" value="ECO:0007669"/>
    <property type="project" value="UniProtKB-SubCell"/>
</dbReference>
<keyword evidence="4" id="KW-0672">Quinate metabolism</keyword>
<dbReference type="CDD" id="cd12148">
    <property type="entry name" value="fungal_TF_MHR"/>
    <property type="match status" value="1"/>
</dbReference>
<dbReference type="InterPro" id="IPR007219">
    <property type="entry name" value="XnlR_reg_dom"/>
</dbReference>
<dbReference type="Proteomes" id="UP000250266">
    <property type="component" value="Unassembled WGS sequence"/>
</dbReference>
<dbReference type="PROSITE" id="PS50048">
    <property type="entry name" value="ZN2_CY6_FUNGAL_2"/>
    <property type="match status" value="1"/>
</dbReference>
<evidence type="ECO:0000256" key="10">
    <source>
        <dbReference type="SAM" id="MobiDB-lite"/>
    </source>
</evidence>
<dbReference type="AlphaFoldDB" id="A0A8E2JKI4"/>
<dbReference type="Gene3D" id="4.10.240.10">
    <property type="entry name" value="Zn(2)-C6 fungal-type DNA-binding domain"/>
    <property type="match status" value="1"/>
</dbReference>
<gene>
    <name evidence="12" type="ORF">K432DRAFT_377285</name>
</gene>
<keyword evidence="8" id="KW-0804">Transcription</keyword>
<name>A0A8E2JKI4_9PEZI</name>
<dbReference type="EMBL" id="KV744813">
    <property type="protein sequence ID" value="OCK85772.1"/>
    <property type="molecule type" value="Genomic_DNA"/>
</dbReference>
<evidence type="ECO:0000256" key="6">
    <source>
        <dbReference type="ARBA" id="ARBA00023125"/>
    </source>
</evidence>
<reference evidence="12 13" key="1">
    <citation type="journal article" date="2016" name="Nat. Commun.">
        <title>Ectomycorrhizal ecology is imprinted in the genome of the dominant symbiotic fungus Cenococcum geophilum.</title>
        <authorList>
            <consortium name="DOE Joint Genome Institute"/>
            <person name="Peter M."/>
            <person name="Kohler A."/>
            <person name="Ohm R.A."/>
            <person name="Kuo A."/>
            <person name="Krutzmann J."/>
            <person name="Morin E."/>
            <person name="Arend M."/>
            <person name="Barry K.W."/>
            <person name="Binder M."/>
            <person name="Choi C."/>
            <person name="Clum A."/>
            <person name="Copeland A."/>
            <person name="Grisel N."/>
            <person name="Haridas S."/>
            <person name="Kipfer T."/>
            <person name="LaButti K."/>
            <person name="Lindquist E."/>
            <person name="Lipzen A."/>
            <person name="Maire R."/>
            <person name="Meier B."/>
            <person name="Mihaltcheva S."/>
            <person name="Molinier V."/>
            <person name="Murat C."/>
            <person name="Poggeler S."/>
            <person name="Quandt C.A."/>
            <person name="Sperisen C."/>
            <person name="Tritt A."/>
            <person name="Tisserant E."/>
            <person name="Crous P.W."/>
            <person name="Henrissat B."/>
            <person name="Nehls U."/>
            <person name="Egli S."/>
            <person name="Spatafora J.W."/>
            <person name="Grigoriev I.V."/>
            <person name="Martin F.M."/>
        </authorList>
    </citation>
    <scope>NUCLEOTIDE SEQUENCE [LARGE SCALE GENOMIC DNA]</scope>
    <source>
        <strain evidence="12 13">CBS 459.81</strain>
    </source>
</reference>
<dbReference type="GO" id="GO:0008270">
    <property type="term" value="F:zinc ion binding"/>
    <property type="evidence" value="ECO:0007669"/>
    <property type="project" value="InterPro"/>
</dbReference>
<feature type="region of interest" description="Disordered" evidence="10">
    <location>
        <begin position="1"/>
        <end position="21"/>
    </location>
</feature>
<keyword evidence="7" id="KW-0010">Activator</keyword>
<keyword evidence="9" id="KW-0539">Nucleus</keyword>
<evidence type="ECO:0000256" key="3">
    <source>
        <dbReference type="ARBA" id="ARBA00022833"/>
    </source>
</evidence>
<dbReference type="InterPro" id="IPR001138">
    <property type="entry name" value="Zn2Cys6_DnaBD"/>
</dbReference>
<dbReference type="GO" id="GO:0000981">
    <property type="term" value="F:DNA-binding transcription factor activity, RNA polymerase II-specific"/>
    <property type="evidence" value="ECO:0007669"/>
    <property type="project" value="InterPro"/>
</dbReference>
<evidence type="ECO:0000256" key="9">
    <source>
        <dbReference type="ARBA" id="ARBA00023242"/>
    </source>
</evidence>
<evidence type="ECO:0000256" key="5">
    <source>
        <dbReference type="ARBA" id="ARBA00023015"/>
    </source>
</evidence>
<dbReference type="SMART" id="SM00066">
    <property type="entry name" value="GAL4"/>
    <property type="match status" value="1"/>
</dbReference>
<evidence type="ECO:0000313" key="13">
    <source>
        <dbReference type="Proteomes" id="UP000250266"/>
    </source>
</evidence>
<dbReference type="PANTHER" id="PTHR47655">
    <property type="entry name" value="QUINIC ACID UTILIZATION ACTIVATOR"/>
    <property type="match status" value="1"/>
</dbReference>
<evidence type="ECO:0000256" key="4">
    <source>
        <dbReference type="ARBA" id="ARBA00022911"/>
    </source>
</evidence>
<keyword evidence="2" id="KW-0479">Metal-binding</keyword>
<organism evidence="12 13">
    <name type="scientific">Lepidopterella palustris CBS 459.81</name>
    <dbReference type="NCBI Taxonomy" id="1314670"/>
    <lineage>
        <taxon>Eukaryota</taxon>
        <taxon>Fungi</taxon>
        <taxon>Dikarya</taxon>
        <taxon>Ascomycota</taxon>
        <taxon>Pezizomycotina</taxon>
        <taxon>Dothideomycetes</taxon>
        <taxon>Pleosporomycetidae</taxon>
        <taxon>Mytilinidiales</taxon>
        <taxon>Argynnaceae</taxon>
        <taxon>Lepidopterella</taxon>
    </lineage>
</organism>
<dbReference type="OrthoDB" id="3364175at2759"/>
<accession>A0A8E2JKI4</accession>
<comment type="subcellular location">
    <subcellularLocation>
        <location evidence="1">Nucleus</location>
    </subcellularLocation>
</comment>
<dbReference type="Pfam" id="PF00172">
    <property type="entry name" value="Zn_clus"/>
    <property type="match status" value="1"/>
</dbReference>
<evidence type="ECO:0000259" key="11">
    <source>
        <dbReference type="PROSITE" id="PS50048"/>
    </source>
</evidence>
<keyword evidence="3" id="KW-0862">Zinc</keyword>
<dbReference type="GO" id="GO:0003677">
    <property type="term" value="F:DNA binding"/>
    <property type="evidence" value="ECO:0007669"/>
    <property type="project" value="UniProtKB-KW"/>
</dbReference>
<dbReference type="Pfam" id="PF04082">
    <property type="entry name" value="Fungal_trans"/>
    <property type="match status" value="1"/>
</dbReference>
<dbReference type="GO" id="GO:0045944">
    <property type="term" value="P:positive regulation of transcription by RNA polymerase II"/>
    <property type="evidence" value="ECO:0007669"/>
    <property type="project" value="TreeGrafter"/>
</dbReference>
<feature type="compositionally biased region" description="Basic and acidic residues" evidence="10">
    <location>
        <begin position="146"/>
        <end position="163"/>
    </location>
</feature>
<evidence type="ECO:0000256" key="7">
    <source>
        <dbReference type="ARBA" id="ARBA00023159"/>
    </source>
</evidence>
<feature type="compositionally biased region" description="Polar residues" evidence="10">
    <location>
        <begin position="645"/>
        <end position="663"/>
    </location>
</feature>
<evidence type="ECO:0000256" key="1">
    <source>
        <dbReference type="ARBA" id="ARBA00004123"/>
    </source>
</evidence>
<keyword evidence="6" id="KW-0238">DNA-binding</keyword>
<dbReference type="FunFam" id="4.10.240.10:FF:000005">
    <property type="entry name" value="Quinic acid utilization activator"/>
    <property type="match status" value="1"/>
</dbReference>
<evidence type="ECO:0000256" key="2">
    <source>
        <dbReference type="ARBA" id="ARBA00022723"/>
    </source>
</evidence>
<keyword evidence="13" id="KW-1185">Reference proteome</keyword>
<proteinExistence type="predicted"/>